<gene>
    <name evidence="3" type="ORF">OXX778_LOCUS11615</name>
</gene>
<evidence type="ECO:0000313" key="3">
    <source>
        <dbReference type="EMBL" id="CAF0905347.1"/>
    </source>
</evidence>
<dbReference type="Pfam" id="PF17921">
    <property type="entry name" value="Integrase_H2C2"/>
    <property type="match status" value="1"/>
</dbReference>
<dbReference type="InterPro" id="IPR050951">
    <property type="entry name" value="Retrovirus_Pol_polyprotein"/>
</dbReference>
<evidence type="ECO:0000259" key="2">
    <source>
        <dbReference type="Pfam" id="PF17921"/>
    </source>
</evidence>
<proteinExistence type="predicted"/>
<name>A0A813ZZN0_9BILA</name>
<sequence>MQELVTQIQTHPELQELVTQIQTHPELQLLKANLGTGRKGNRIIVPKSLQRRVIELAHQGHQGIVKTKSLIRSKVLFVGIDKAVEDSLRNCGICQADSGSTVFAPLIPSKMPDGPSKPRIEVGARVLLKTEQKRKSNPIWDQCHLELQALKGAYYSDPPAFSACLSLNMLKLYQDIREQVAQGEIIQRETILSPASQPSPPNNPAQQTSLRSLNQAPDQPRIDEQPELPQSQRMQAFSQVGRQRKAEASRRSVSSENKSTASQKESNQS</sequence>
<feature type="compositionally biased region" description="Polar residues" evidence="1">
    <location>
        <begin position="251"/>
        <end position="269"/>
    </location>
</feature>
<dbReference type="Gene3D" id="1.10.340.70">
    <property type="match status" value="1"/>
</dbReference>
<feature type="compositionally biased region" description="Polar residues" evidence="1">
    <location>
        <begin position="208"/>
        <end position="217"/>
    </location>
</feature>
<feature type="compositionally biased region" description="Polar residues" evidence="1">
    <location>
        <begin position="228"/>
        <end position="241"/>
    </location>
</feature>
<comment type="caution">
    <text evidence="3">The sequence shown here is derived from an EMBL/GenBank/DDBJ whole genome shotgun (WGS) entry which is preliminary data.</text>
</comment>
<feature type="region of interest" description="Disordered" evidence="1">
    <location>
        <begin position="191"/>
        <end position="269"/>
    </location>
</feature>
<dbReference type="Proteomes" id="UP000663879">
    <property type="component" value="Unassembled WGS sequence"/>
</dbReference>
<evidence type="ECO:0000256" key="1">
    <source>
        <dbReference type="SAM" id="MobiDB-lite"/>
    </source>
</evidence>
<evidence type="ECO:0000313" key="4">
    <source>
        <dbReference type="Proteomes" id="UP000663879"/>
    </source>
</evidence>
<protein>
    <recommendedName>
        <fullName evidence="2">Integrase zinc-binding domain-containing protein</fullName>
    </recommendedName>
</protein>
<dbReference type="PANTHER" id="PTHR37984:SF11">
    <property type="entry name" value="INTEGRASE CATALYTIC DOMAIN-CONTAINING PROTEIN"/>
    <property type="match status" value="1"/>
</dbReference>
<dbReference type="InterPro" id="IPR041588">
    <property type="entry name" value="Integrase_H2C2"/>
</dbReference>
<dbReference type="PANTHER" id="PTHR37984">
    <property type="entry name" value="PROTEIN CBG26694"/>
    <property type="match status" value="1"/>
</dbReference>
<reference evidence="3" key="1">
    <citation type="submission" date="2021-02" db="EMBL/GenBank/DDBJ databases">
        <authorList>
            <person name="Nowell W R."/>
        </authorList>
    </citation>
    <scope>NUCLEOTIDE SEQUENCE</scope>
    <source>
        <strain evidence="3">Ploen Becks lab</strain>
    </source>
</reference>
<dbReference type="OrthoDB" id="10058156at2759"/>
<dbReference type="EMBL" id="CAJNOC010001988">
    <property type="protein sequence ID" value="CAF0905347.1"/>
    <property type="molecule type" value="Genomic_DNA"/>
</dbReference>
<feature type="domain" description="Integrase zinc-binding" evidence="2">
    <location>
        <begin position="45"/>
        <end position="96"/>
    </location>
</feature>
<organism evidence="3 4">
    <name type="scientific">Brachionus calyciflorus</name>
    <dbReference type="NCBI Taxonomy" id="104777"/>
    <lineage>
        <taxon>Eukaryota</taxon>
        <taxon>Metazoa</taxon>
        <taxon>Spiralia</taxon>
        <taxon>Gnathifera</taxon>
        <taxon>Rotifera</taxon>
        <taxon>Eurotatoria</taxon>
        <taxon>Monogononta</taxon>
        <taxon>Pseudotrocha</taxon>
        <taxon>Ploima</taxon>
        <taxon>Brachionidae</taxon>
        <taxon>Brachionus</taxon>
    </lineage>
</organism>
<accession>A0A813ZZN0</accession>
<dbReference type="AlphaFoldDB" id="A0A813ZZN0"/>
<keyword evidence="4" id="KW-1185">Reference proteome</keyword>